<evidence type="ECO:0000313" key="1">
    <source>
        <dbReference type="EMBL" id="ABM44852.1"/>
    </source>
</evidence>
<dbReference type="HOGENOM" id="CLU_3165039_0_0_5"/>
<proteinExistence type="predicted"/>
<gene>
    <name evidence="1" type="ordered locus">BARBAKC583_0914</name>
</gene>
<dbReference type="EMBL" id="CP000524">
    <property type="protein sequence ID" value="ABM44852.1"/>
    <property type="molecule type" value="Genomic_DNA"/>
</dbReference>
<name>A1UT94_BARBK</name>
<protein>
    <submittedName>
        <fullName evidence="1">Uncharacterized protein</fullName>
    </submittedName>
</protein>
<dbReference type="KEGG" id="bbk:BARBAKC583_0914"/>
<reference evidence="1 2" key="1">
    <citation type="submission" date="2006-12" db="EMBL/GenBank/DDBJ databases">
        <authorList>
            <person name="Hendrix L."/>
            <person name="Mohamoud Y."/>
            <person name="Radune D."/>
            <person name="Shvartsbeyn A."/>
            <person name="Daugherty S."/>
            <person name="Dodson R."/>
            <person name="Durkin A.S."/>
            <person name="Harkins D."/>
            <person name="Huot H."/>
            <person name="Kothari S.P."/>
            <person name="Madupu R."/>
            <person name="Li J."/>
            <person name="Nelson W.C."/>
            <person name="Shrivastava S."/>
            <person name="Giglio M.G."/>
            <person name="Haft D."/>
            <person name="Selengut J."/>
            <person name="Fraser-Ligget C."/>
            <person name="Seshadri R."/>
        </authorList>
    </citation>
    <scope>NUCLEOTIDE SEQUENCE [LARGE SCALE GENOMIC DNA]</scope>
    <source>
        <strain evidence="2">ATCC 35685 / NCTC 12138 / KC583</strain>
    </source>
</reference>
<organism evidence="1 2">
    <name type="scientific">Bartonella bacilliformis (strain ATCC 35685 / KC583 / Herrer 020/F12,63)</name>
    <dbReference type="NCBI Taxonomy" id="360095"/>
    <lineage>
        <taxon>Bacteria</taxon>
        <taxon>Pseudomonadati</taxon>
        <taxon>Pseudomonadota</taxon>
        <taxon>Alphaproteobacteria</taxon>
        <taxon>Hyphomicrobiales</taxon>
        <taxon>Bartonellaceae</taxon>
        <taxon>Bartonella</taxon>
    </lineage>
</organism>
<evidence type="ECO:0000313" key="2">
    <source>
        <dbReference type="Proteomes" id="UP000000643"/>
    </source>
</evidence>
<dbReference type="Proteomes" id="UP000000643">
    <property type="component" value="Chromosome"/>
</dbReference>
<dbReference type="AlphaFoldDB" id="A1UT94"/>
<sequence length="47" mass="5528">MQKITIQQSFPSAFYLEIADNHPMINFGLLQCFNLKMIQSKITYQMT</sequence>
<accession>A1UT94</accession>